<dbReference type="InterPro" id="IPR017101">
    <property type="entry name" value="P-loop_ATP/GTP-bd_All4644_prd"/>
</dbReference>
<dbReference type="SUPFAM" id="SSF52540">
    <property type="entry name" value="P-loop containing nucleoside triphosphate hydrolases"/>
    <property type="match status" value="1"/>
</dbReference>
<dbReference type="InterPro" id="IPR027417">
    <property type="entry name" value="P-loop_NTPase"/>
</dbReference>
<proteinExistence type="predicted"/>
<accession>A0A1F5EY35</accession>
<comment type="caution">
    <text evidence="1">The sequence shown here is derived from an EMBL/GenBank/DDBJ whole genome shotgun (WGS) entry which is preliminary data.</text>
</comment>
<organism evidence="1 2">
    <name type="scientific">Candidatus Collierbacteria bacterium RIFCSPHIGHO2_01_FULL_50_25</name>
    <dbReference type="NCBI Taxonomy" id="1817722"/>
    <lineage>
        <taxon>Bacteria</taxon>
        <taxon>Candidatus Collieribacteriota</taxon>
    </lineage>
</organism>
<evidence type="ECO:0008006" key="3">
    <source>
        <dbReference type="Google" id="ProtNLM"/>
    </source>
</evidence>
<dbReference type="Pfam" id="PF13671">
    <property type="entry name" value="AAA_33"/>
    <property type="match status" value="1"/>
</dbReference>
<dbReference type="Proteomes" id="UP000177979">
    <property type="component" value="Unassembled WGS sequence"/>
</dbReference>
<evidence type="ECO:0000313" key="2">
    <source>
        <dbReference type="Proteomes" id="UP000177979"/>
    </source>
</evidence>
<protein>
    <recommendedName>
        <fullName evidence="3">Shikimate kinase</fullName>
    </recommendedName>
</protein>
<gene>
    <name evidence="1" type="ORF">A2703_02810</name>
</gene>
<dbReference type="Gene3D" id="3.40.50.300">
    <property type="entry name" value="P-loop containing nucleotide triphosphate hydrolases"/>
    <property type="match status" value="1"/>
</dbReference>
<name>A0A1F5EY35_9BACT</name>
<dbReference type="AlphaFoldDB" id="A0A1F5EY35"/>
<dbReference type="EMBL" id="MFAG01000009">
    <property type="protein sequence ID" value="OGD72270.1"/>
    <property type="molecule type" value="Genomic_DNA"/>
</dbReference>
<dbReference type="PIRSF" id="PIRSF037081">
    <property type="entry name" value="P-loop_All4644_prd"/>
    <property type="match status" value="1"/>
</dbReference>
<reference evidence="1 2" key="1">
    <citation type="journal article" date="2016" name="Nat. Commun.">
        <title>Thousands of microbial genomes shed light on interconnected biogeochemical processes in an aquifer system.</title>
        <authorList>
            <person name="Anantharaman K."/>
            <person name="Brown C.T."/>
            <person name="Hug L.A."/>
            <person name="Sharon I."/>
            <person name="Castelle C.J."/>
            <person name="Probst A.J."/>
            <person name="Thomas B.C."/>
            <person name="Singh A."/>
            <person name="Wilkins M.J."/>
            <person name="Karaoz U."/>
            <person name="Brodie E.L."/>
            <person name="Williams K.H."/>
            <person name="Hubbard S.S."/>
            <person name="Banfield J.F."/>
        </authorList>
    </citation>
    <scope>NUCLEOTIDE SEQUENCE [LARGE SCALE GENOMIC DNA]</scope>
</reference>
<evidence type="ECO:0000313" key="1">
    <source>
        <dbReference type="EMBL" id="OGD72270.1"/>
    </source>
</evidence>
<dbReference type="STRING" id="1817722.A2703_02810"/>
<sequence length="170" mass="19289">MKLIIFCGTPFSGKTVLSKKLSERFGFVRIDLDEVKSEMLGDVADEVVTQAQWDNVYGEMHGRIEDYLREGKNVIQDAGNFTEYERDLVVKIGEKFGADIAIICVNILPEVAKARWLENKNSVARVDVGEEYIRDSQSRFEPPHGSNVLVVDGNLTVQEQLKQIHDKFLK</sequence>